<dbReference type="InterPro" id="IPR006660">
    <property type="entry name" value="Arsenate_reductase-like"/>
</dbReference>
<dbReference type="Proteomes" id="UP000009232">
    <property type="component" value="Chromosome"/>
</dbReference>
<dbReference type="Gene3D" id="3.40.30.10">
    <property type="entry name" value="Glutaredoxin"/>
    <property type="match status" value="1"/>
</dbReference>
<evidence type="ECO:0000256" key="1">
    <source>
        <dbReference type="ARBA" id="ARBA00007198"/>
    </source>
</evidence>
<name>F6D8N1_THICA</name>
<dbReference type="PANTHER" id="PTHR30041:SF8">
    <property type="entry name" value="PROTEIN YFFB"/>
    <property type="match status" value="1"/>
</dbReference>
<dbReference type="NCBIfam" id="TIGR01617">
    <property type="entry name" value="arsC_related"/>
    <property type="match status" value="1"/>
</dbReference>
<dbReference type="OrthoDB" id="9803749at2"/>
<sequence length="110" mass="12440">MTLYGIANCDTVRKAKKLLEQHGHSLTFHDLRKEGLTPPMIQTWLKDVNYADLINKRSTSWKGLSPEQQKAVDAQDLDLVCQFPTLIKRPILATGSKLLVGFNASEYQQL</sequence>
<dbReference type="PROSITE" id="PS51353">
    <property type="entry name" value="ARSC"/>
    <property type="match status" value="1"/>
</dbReference>
<gene>
    <name evidence="3" type="ordered locus">Thicy_1115</name>
</gene>
<proteinExistence type="inferred from homology"/>
<dbReference type="RefSeq" id="WP_013835659.1">
    <property type="nucleotide sequence ID" value="NC_015581.1"/>
</dbReference>
<dbReference type="InterPro" id="IPR006504">
    <property type="entry name" value="Tscrpt_reg_Spx/MgsR"/>
</dbReference>
<dbReference type="EMBL" id="CP002776">
    <property type="protein sequence ID" value="AEG31882.1"/>
    <property type="molecule type" value="Genomic_DNA"/>
</dbReference>
<dbReference type="STRING" id="717773.Thicy_1115"/>
<dbReference type="InterPro" id="IPR036249">
    <property type="entry name" value="Thioredoxin-like_sf"/>
</dbReference>
<comment type="similarity">
    <text evidence="1 2">Belongs to the ArsC family.</text>
</comment>
<protein>
    <submittedName>
        <fullName evidence="3">ArsC family protein</fullName>
    </submittedName>
</protein>
<dbReference type="eggNOG" id="COG1393">
    <property type="taxonomic scope" value="Bacteria"/>
</dbReference>
<evidence type="ECO:0000256" key="2">
    <source>
        <dbReference type="PROSITE-ProRule" id="PRU01282"/>
    </source>
</evidence>
<accession>F6D8N1</accession>
<dbReference type="Pfam" id="PF03960">
    <property type="entry name" value="ArsC"/>
    <property type="match status" value="1"/>
</dbReference>
<dbReference type="KEGG" id="tcy:Thicy_1115"/>
<dbReference type="AlphaFoldDB" id="F6D8N1"/>
<evidence type="ECO:0000313" key="4">
    <source>
        <dbReference type="Proteomes" id="UP000009232"/>
    </source>
</evidence>
<dbReference type="HOGENOM" id="CLU_116644_2_1_6"/>
<dbReference type="PANTHER" id="PTHR30041">
    <property type="entry name" value="ARSENATE REDUCTASE"/>
    <property type="match status" value="1"/>
</dbReference>
<keyword evidence="4" id="KW-1185">Reference proteome</keyword>
<evidence type="ECO:0000313" key="3">
    <source>
        <dbReference type="EMBL" id="AEG31882.1"/>
    </source>
</evidence>
<reference evidence="3 4" key="1">
    <citation type="submission" date="2011-05" db="EMBL/GenBank/DDBJ databases">
        <title>Complete sequence of Thioalkalimicrobium cyclicum ALM1.</title>
        <authorList>
            <consortium name="US DOE Joint Genome Institute"/>
            <person name="Lucas S."/>
            <person name="Han J."/>
            <person name="Lapidus A."/>
            <person name="Cheng J.-F."/>
            <person name="Goodwin L."/>
            <person name="Pitluck S."/>
            <person name="Peters L."/>
            <person name="Mikhailova N."/>
            <person name="Davenport K."/>
            <person name="Han C."/>
            <person name="Tapia R."/>
            <person name="Land M."/>
            <person name="Hauser L."/>
            <person name="Kyrpides N."/>
            <person name="Ivanova N."/>
            <person name="Pagani I."/>
            <person name="Kappler U."/>
            <person name="Woyke T."/>
        </authorList>
    </citation>
    <scope>NUCLEOTIDE SEQUENCE [LARGE SCALE GENOMIC DNA]</scope>
    <source>
        <strain evidence="4">DSM 14477 / JCM 11371 / ALM1</strain>
    </source>
</reference>
<dbReference type="SUPFAM" id="SSF52833">
    <property type="entry name" value="Thioredoxin-like"/>
    <property type="match status" value="1"/>
</dbReference>
<organism evidence="3 4">
    <name type="scientific">Thiomicrospira cyclica (strain DSM 14477 / JCM 11371 / ALM1)</name>
    <name type="common">Thioalkalimicrobium cyclicum</name>
    <dbReference type="NCBI Taxonomy" id="717773"/>
    <lineage>
        <taxon>Bacteria</taxon>
        <taxon>Pseudomonadati</taxon>
        <taxon>Pseudomonadota</taxon>
        <taxon>Gammaproteobacteria</taxon>
        <taxon>Thiotrichales</taxon>
        <taxon>Piscirickettsiaceae</taxon>
        <taxon>Thiomicrospira</taxon>
    </lineage>
</organism>